<proteinExistence type="predicted"/>
<feature type="compositionally biased region" description="Basic and acidic residues" evidence="1">
    <location>
        <begin position="171"/>
        <end position="180"/>
    </location>
</feature>
<feature type="region of interest" description="Disordered" evidence="1">
    <location>
        <begin position="138"/>
        <end position="180"/>
    </location>
</feature>
<organism evidence="2 3">
    <name type="scientific">Pythium insidiosum</name>
    <name type="common">Pythiosis disease agent</name>
    <dbReference type="NCBI Taxonomy" id="114742"/>
    <lineage>
        <taxon>Eukaryota</taxon>
        <taxon>Sar</taxon>
        <taxon>Stramenopiles</taxon>
        <taxon>Oomycota</taxon>
        <taxon>Peronosporomycetes</taxon>
        <taxon>Pythiales</taxon>
        <taxon>Pythiaceae</taxon>
        <taxon>Pythium</taxon>
    </lineage>
</organism>
<accession>A0AAD5L7W7</accession>
<evidence type="ECO:0000313" key="3">
    <source>
        <dbReference type="Proteomes" id="UP001209570"/>
    </source>
</evidence>
<comment type="caution">
    <text evidence="2">The sequence shown here is derived from an EMBL/GenBank/DDBJ whole genome shotgun (WGS) entry which is preliminary data.</text>
</comment>
<feature type="region of interest" description="Disordered" evidence="1">
    <location>
        <begin position="1"/>
        <end position="38"/>
    </location>
</feature>
<name>A0AAD5L7W7_PYTIN</name>
<gene>
    <name evidence="2" type="ORF">P43SY_000323</name>
</gene>
<evidence type="ECO:0000256" key="1">
    <source>
        <dbReference type="SAM" id="MobiDB-lite"/>
    </source>
</evidence>
<dbReference type="AlphaFoldDB" id="A0AAD5L7W7"/>
<protein>
    <submittedName>
        <fullName evidence="2">Uncharacterized protein</fullName>
    </submittedName>
</protein>
<reference evidence="2" key="1">
    <citation type="submission" date="2021-12" db="EMBL/GenBank/DDBJ databases">
        <title>Prjna785345.</title>
        <authorList>
            <person name="Rujirawat T."/>
            <person name="Krajaejun T."/>
        </authorList>
    </citation>
    <scope>NUCLEOTIDE SEQUENCE</scope>
    <source>
        <strain evidence="2">Pi057C3</strain>
    </source>
</reference>
<dbReference type="Proteomes" id="UP001209570">
    <property type="component" value="Unassembled WGS sequence"/>
</dbReference>
<evidence type="ECO:0000313" key="2">
    <source>
        <dbReference type="EMBL" id="KAJ0392348.1"/>
    </source>
</evidence>
<keyword evidence="3" id="KW-1185">Reference proteome</keyword>
<dbReference type="EMBL" id="JAKCXM010000657">
    <property type="protein sequence ID" value="KAJ0392348.1"/>
    <property type="molecule type" value="Genomic_DNA"/>
</dbReference>
<sequence length="180" mass="19822">MALDLGDRPPPSTGSDALHAASRSCPAPQTLDRHGRQPLPRCVHGAQCDHSCQFLADTLLRREDHRLGGCLLATRCHQSQQRVSTAFAVLPPSFVRPPRSLQDEDACSLMVDAPQSSDASAESLGLFALQELEDESRGHKWRQHALRVAPSTPPSHTSEPLRPTHHRSKQKPRDARSTRP</sequence>